<accession>A0ACB9CC81</accession>
<comment type="caution">
    <text evidence="1">The sequence shown here is derived from an EMBL/GenBank/DDBJ whole genome shotgun (WGS) entry which is preliminary data.</text>
</comment>
<name>A0ACB9CC81_9ASTR</name>
<proteinExistence type="predicted"/>
<protein>
    <submittedName>
        <fullName evidence="1">Uncharacterized protein</fullName>
    </submittedName>
</protein>
<gene>
    <name evidence="1" type="ORF">L1987_63104</name>
</gene>
<dbReference type="Proteomes" id="UP001056120">
    <property type="component" value="Linkage Group LG21"/>
</dbReference>
<reference evidence="1 2" key="2">
    <citation type="journal article" date="2022" name="Mol. Ecol. Resour.">
        <title>The genomes of chicory, endive, great burdock and yacon provide insights into Asteraceae paleo-polyploidization history and plant inulin production.</title>
        <authorList>
            <person name="Fan W."/>
            <person name="Wang S."/>
            <person name="Wang H."/>
            <person name="Wang A."/>
            <person name="Jiang F."/>
            <person name="Liu H."/>
            <person name="Zhao H."/>
            <person name="Xu D."/>
            <person name="Zhang Y."/>
        </authorList>
    </citation>
    <scope>NUCLEOTIDE SEQUENCE [LARGE SCALE GENOMIC DNA]</scope>
    <source>
        <strain evidence="2">cv. Yunnan</strain>
        <tissue evidence="1">Leaves</tissue>
    </source>
</reference>
<evidence type="ECO:0000313" key="2">
    <source>
        <dbReference type="Proteomes" id="UP001056120"/>
    </source>
</evidence>
<dbReference type="EMBL" id="CM042038">
    <property type="protein sequence ID" value="KAI3731912.1"/>
    <property type="molecule type" value="Genomic_DNA"/>
</dbReference>
<organism evidence="1 2">
    <name type="scientific">Smallanthus sonchifolius</name>
    <dbReference type="NCBI Taxonomy" id="185202"/>
    <lineage>
        <taxon>Eukaryota</taxon>
        <taxon>Viridiplantae</taxon>
        <taxon>Streptophyta</taxon>
        <taxon>Embryophyta</taxon>
        <taxon>Tracheophyta</taxon>
        <taxon>Spermatophyta</taxon>
        <taxon>Magnoliopsida</taxon>
        <taxon>eudicotyledons</taxon>
        <taxon>Gunneridae</taxon>
        <taxon>Pentapetalae</taxon>
        <taxon>asterids</taxon>
        <taxon>campanulids</taxon>
        <taxon>Asterales</taxon>
        <taxon>Asteraceae</taxon>
        <taxon>Asteroideae</taxon>
        <taxon>Heliantheae alliance</taxon>
        <taxon>Millerieae</taxon>
        <taxon>Smallanthus</taxon>
    </lineage>
</organism>
<sequence length="507" mass="57046">MDYTFIFILLSISISLYTFLTKSRHRNSSSAAPLPPPPGPYPLPLIGNIFKLGHKPHHSLAALSKTYGPLMSLKLGSTTMVVVSSHKVAQELFSNHDISFSSRSIPHAATANDNHKISMVWLPVGDQWRRLRRISKEHLFAVRQLDASQHLRKTKVEELLDYVHGCWESGKTVNIGQIATTTTLNILSNFIFSIDIAQYDSLSSQDFKDLVWGLMEVGGTPNLADFFPFLRPFDPQGLLKRASFYSGKLMAIFEKHISTRLEARTSGLADHGEFSSSKDLTDLLLDISQNEKSSITIDDIRSLIFDLFLAGTDTTSSTLEWAMAELIHNPEKMSKARSELMDIIGKENGSVEESDISRLPYLQAVVKETLRLHPPVTFLVPHKAITDVEIQGYKVAKDSQILCNLWVMGQDPDVWSNPQRFEPERFLETGIDYKGHDFELIPFGAGRRMCPGLPLAHRLLHVMLGSLIYKFDWKIEGGMRPQDLDMSDKFGFTLHKNLPLMAIPVKV</sequence>
<reference evidence="2" key="1">
    <citation type="journal article" date="2022" name="Mol. Ecol. Resour.">
        <title>The genomes of chicory, endive, great burdock and yacon provide insights into Asteraceae palaeo-polyploidization history and plant inulin production.</title>
        <authorList>
            <person name="Fan W."/>
            <person name="Wang S."/>
            <person name="Wang H."/>
            <person name="Wang A."/>
            <person name="Jiang F."/>
            <person name="Liu H."/>
            <person name="Zhao H."/>
            <person name="Xu D."/>
            <person name="Zhang Y."/>
        </authorList>
    </citation>
    <scope>NUCLEOTIDE SEQUENCE [LARGE SCALE GENOMIC DNA]</scope>
    <source>
        <strain evidence="2">cv. Yunnan</strain>
    </source>
</reference>
<evidence type="ECO:0000313" key="1">
    <source>
        <dbReference type="EMBL" id="KAI3731912.1"/>
    </source>
</evidence>
<keyword evidence="2" id="KW-1185">Reference proteome</keyword>